<dbReference type="PANTHER" id="PTHR33710">
    <property type="entry name" value="BNAC02G09200D PROTEIN"/>
    <property type="match status" value="1"/>
</dbReference>
<evidence type="ECO:0000259" key="2">
    <source>
        <dbReference type="Pfam" id="PF03372"/>
    </source>
</evidence>
<dbReference type="PANTHER" id="PTHR33710:SF48">
    <property type="entry name" value="OS02G0307075 PROTEIN"/>
    <property type="match status" value="1"/>
</dbReference>
<protein>
    <recommendedName>
        <fullName evidence="2">Endonuclease/exonuclease/phosphatase domain-containing protein</fullName>
    </recommendedName>
</protein>
<evidence type="ECO:0000313" key="4">
    <source>
        <dbReference type="Proteomes" id="UP000604825"/>
    </source>
</evidence>
<dbReference type="Proteomes" id="UP000604825">
    <property type="component" value="Unassembled WGS sequence"/>
</dbReference>
<reference evidence="3" key="1">
    <citation type="submission" date="2020-10" db="EMBL/GenBank/DDBJ databases">
        <authorList>
            <person name="Han B."/>
            <person name="Lu T."/>
            <person name="Zhao Q."/>
            <person name="Huang X."/>
            <person name="Zhao Y."/>
        </authorList>
    </citation>
    <scope>NUCLEOTIDE SEQUENCE</scope>
</reference>
<dbReference type="SUPFAM" id="SSF56219">
    <property type="entry name" value="DNase I-like"/>
    <property type="match status" value="1"/>
</dbReference>
<keyword evidence="4" id="KW-1185">Reference proteome</keyword>
<evidence type="ECO:0000313" key="3">
    <source>
        <dbReference type="EMBL" id="CAD6334205.1"/>
    </source>
</evidence>
<dbReference type="InterPro" id="IPR005135">
    <property type="entry name" value="Endo/exonuclease/phosphatase"/>
</dbReference>
<evidence type="ECO:0000256" key="1">
    <source>
        <dbReference type="SAM" id="MobiDB-lite"/>
    </source>
</evidence>
<comment type="caution">
    <text evidence="3">The sequence shown here is derived from an EMBL/GenBank/DDBJ whole genome shotgun (WGS) entry which is preliminary data.</text>
</comment>
<dbReference type="AlphaFoldDB" id="A0A811RW89"/>
<proteinExistence type="predicted"/>
<accession>A0A811RW89</accession>
<dbReference type="GO" id="GO:0003824">
    <property type="term" value="F:catalytic activity"/>
    <property type="evidence" value="ECO:0007669"/>
    <property type="project" value="InterPro"/>
</dbReference>
<dbReference type="OrthoDB" id="685351at2759"/>
<dbReference type="Gene3D" id="3.60.10.10">
    <property type="entry name" value="Endonuclease/exonuclease/phosphatase"/>
    <property type="match status" value="1"/>
</dbReference>
<dbReference type="Pfam" id="PF03372">
    <property type="entry name" value="Exo_endo_phos"/>
    <property type="match status" value="1"/>
</dbReference>
<dbReference type="InterPro" id="IPR036691">
    <property type="entry name" value="Endo/exonu/phosph_ase_sf"/>
</dbReference>
<dbReference type="EMBL" id="CAJGYO010000017">
    <property type="protein sequence ID" value="CAD6334205.1"/>
    <property type="molecule type" value="Genomic_DNA"/>
</dbReference>
<name>A0A811RW89_9POAL</name>
<gene>
    <name evidence="3" type="ORF">NCGR_LOCUS58303</name>
</gene>
<sequence length="322" mass="36912">MAREDHTTEQCMTPPYNRTSEQLDEHSIEETVTFSWRPAEEVLPMELSSHDEAPVQQSGEAGILVYSRRPRKKHTETVVELGPTEDFIHRISRPLPTLSTPAIPKHRCQPTVSTLPPRRSRRIAKLPPETNPQAAGTVRRQLGFAENHSCHSEASKEKCARFFDKPLSKSHVTALAKLLGKERHSVSVKFKSGDEHVWWFTRVYGPHQDAEKIAFLDEIREVRANCGGPWMMAGDFNMIYSAEDKNNENLNRTMMGRFRRLVIDLELKEIPLMGRRYTWSNERDAPTLVKLDRVLCTADWEALYPECILQSQATEISDHCPL</sequence>
<feature type="domain" description="Endonuclease/exonuclease/phosphatase" evidence="2">
    <location>
        <begin position="56"/>
        <end position="319"/>
    </location>
</feature>
<feature type="region of interest" description="Disordered" evidence="1">
    <location>
        <begin position="1"/>
        <end position="23"/>
    </location>
</feature>
<organism evidence="3 4">
    <name type="scientific">Miscanthus lutarioriparius</name>
    <dbReference type="NCBI Taxonomy" id="422564"/>
    <lineage>
        <taxon>Eukaryota</taxon>
        <taxon>Viridiplantae</taxon>
        <taxon>Streptophyta</taxon>
        <taxon>Embryophyta</taxon>
        <taxon>Tracheophyta</taxon>
        <taxon>Spermatophyta</taxon>
        <taxon>Magnoliopsida</taxon>
        <taxon>Liliopsida</taxon>
        <taxon>Poales</taxon>
        <taxon>Poaceae</taxon>
        <taxon>PACMAD clade</taxon>
        <taxon>Panicoideae</taxon>
        <taxon>Andropogonodae</taxon>
        <taxon>Andropogoneae</taxon>
        <taxon>Saccharinae</taxon>
        <taxon>Miscanthus</taxon>
    </lineage>
</organism>